<reference evidence="13" key="2">
    <citation type="submission" date="2022-01" db="EMBL/GenBank/DDBJ databases">
        <authorList>
            <person name="Zivanovic Y."/>
            <person name="Moreira D."/>
            <person name="Lopez-Garcia P."/>
        </authorList>
    </citation>
    <scope>NUCLEOTIDE SEQUENCE</scope>
    <source>
        <strain evidence="13">G9</strain>
    </source>
</reference>
<evidence type="ECO:0000313" key="13">
    <source>
        <dbReference type="EMBL" id="MDG2989788.1"/>
    </source>
</evidence>
<dbReference type="Proteomes" id="UP001154265">
    <property type="component" value="Unassembled WGS sequence"/>
</dbReference>
<accession>A0ABT6EVJ8</accession>
<sequence length="214" mass="23416">MSFATDLATLTQNMQQQIPTEIKETMMSAMADLMNSGLGDRALGIGDGIPRFSLPNALGEVVNIQDLLNHGPVIICFYRGGWCPYCNLELHALEQTLPQFKALGANLVAISPQTPDHTLSTVEKQQLSFEVLSDRGNQVARQFGLVFTVPEILRPIYQQFGIDLPAANGDVSFELPVAATYVVKADGTIAHGFVNVDYTQRQDPQEILAVLKKV</sequence>
<evidence type="ECO:0000256" key="2">
    <source>
        <dbReference type="ARBA" id="ARBA00013017"/>
    </source>
</evidence>
<keyword evidence="6" id="KW-1015">Disulfide bond</keyword>
<dbReference type="EMBL" id="JAKKUT010000001">
    <property type="protein sequence ID" value="MDG2989788.1"/>
    <property type="molecule type" value="Genomic_DNA"/>
</dbReference>
<evidence type="ECO:0000256" key="10">
    <source>
        <dbReference type="ARBA" id="ARBA00041373"/>
    </source>
</evidence>
<organism evidence="13 14">
    <name type="scientific">Candidatus Synechococcus calcipolaris G9</name>
    <dbReference type="NCBI Taxonomy" id="1497997"/>
    <lineage>
        <taxon>Bacteria</taxon>
        <taxon>Bacillati</taxon>
        <taxon>Cyanobacteriota</taxon>
        <taxon>Cyanophyceae</taxon>
        <taxon>Synechococcales</taxon>
        <taxon>Synechococcaceae</taxon>
        <taxon>Synechococcus</taxon>
    </lineage>
</organism>
<dbReference type="PROSITE" id="PS51352">
    <property type="entry name" value="THIOREDOXIN_2"/>
    <property type="match status" value="1"/>
</dbReference>
<evidence type="ECO:0000256" key="11">
    <source>
        <dbReference type="ARBA" id="ARBA00049091"/>
    </source>
</evidence>
<comment type="catalytic activity">
    <reaction evidence="11">
        <text>a hydroperoxide + [thioredoxin]-dithiol = an alcohol + [thioredoxin]-disulfide + H2O</text>
        <dbReference type="Rhea" id="RHEA:62620"/>
        <dbReference type="Rhea" id="RHEA-COMP:10698"/>
        <dbReference type="Rhea" id="RHEA-COMP:10700"/>
        <dbReference type="ChEBI" id="CHEBI:15377"/>
        <dbReference type="ChEBI" id="CHEBI:29950"/>
        <dbReference type="ChEBI" id="CHEBI:30879"/>
        <dbReference type="ChEBI" id="CHEBI:35924"/>
        <dbReference type="ChEBI" id="CHEBI:50058"/>
        <dbReference type="EC" id="1.11.1.24"/>
    </reaction>
</comment>
<dbReference type="EC" id="1.11.1.24" evidence="2"/>
<dbReference type="InterPro" id="IPR050924">
    <property type="entry name" value="Peroxiredoxin_BCP/PrxQ"/>
</dbReference>
<evidence type="ECO:0000256" key="9">
    <source>
        <dbReference type="ARBA" id="ARBA00038489"/>
    </source>
</evidence>
<comment type="function">
    <text evidence="1">Thiol-specific peroxidase that catalyzes the reduction of hydrogen peroxide and organic hydroperoxides to water and alcohols, respectively. Plays a role in cell protection against oxidative stress by detoxifying peroxides and as sensor of hydrogen peroxide-mediated signaling events.</text>
</comment>
<dbReference type="SUPFAM" id="SSF52833">
    <property type="entry name" value="Thioredoxin-like"/>
    <property type="match status" value="1"/>
</dbReference>
<dbReference type="PANTHER" id="PTHR42801:SF7">
    <property type="entry name" value="SLL1159 PROTEIN"/>
    <property type="match status" value="1"/>
</dbReference>
<evidence type="ECO:0000256" key="7">
    <source>
        <dbReference type="ARBA" id="ARBA00023284"/>
    </source>
</evidence>
<keyword evidence="5" id="KW-0560">Oxidoreductase</keyword>
<comment type="caution">
    <text evidence="13">The sequence shown here is derived from an EMBL/GenBank/DDBJ whole genome shotgun (WGS) entry which is preliminary data.</text>
</comment>
<evidence type="ECO:0000256" key="5">
    <source>
        <dbReference type="ARBA" id="ARBA00023002"/>
    </source>
</evidence>
<evidence type="ECO:0000256" key="3">
    <source>
        <dbReference type="ARBA" id="ARBA00022559"/>
    </source>
</evidence>
<dbReference type="Gene3D" id="3.40.30.10">
    <property type="entry name" value="Glutaredoxin"/>
    <property type="match status" value="1"/>
</dbReference>
<evidence type="ECO:0000256" key="6">
    <source>
        <dbReference type="ARBA" id="ARBA00023157"/>
    </source>
</evidence>
<gene>
    <name evidence="13" type="ORF">L3556_02380</name>
</gene>
<feature type="domain" description="Thioredoxin" evidence="12">
    <location>
        <begin position="43"/>
        <end position="214"/>
    </location>
</feature>
<comment type="similarity">
    <text evidence="9">Belongs to the peroxiredoxin family. BCP/PrxQ subfamily.</text>
</comment>
<reference evidence="13" key="1">
    <citation type="journal article" date="2022" name="Genome Biol. Evol.">
        <title>A New Gene Family Diagnostic for Intracellular Biomineralization of Amorphous Ca Carbonates by Cyanobacteria.</title>
        <authorList>
            <person name="Benzerara K."/>
            <person name="Duprat E."/>
            <person name="Bitard-Feildel T."/>
            <person name="Caumes G."/>
            <person name="Cassier-Chauvat C."/>
            <person name="Chauvat F."/>
            <person name="Dezi M."/>
            <person name="Diop S.I."/>
            <person name="Gaschignard G."/>
            <person name="Gorgen S."/>
            <person name="Gugger M."/>
            <person name="Lopez-Garcia P."/>
            <person name="Millet M."/>
            <person name="Skouri-Panet F."/>
            <person name="Moreira D."/>
            <person name="Callebaut I."/>
        </authorList>
    </citation>
    <scope>NUCLEOTIDE SEQUENCE</scope>
    <source>
        <strain evidence="13">G9</strain>
    </source>
</reference>
<evidence type="ECO:0000256" key="4">
    <source>
        <dbReference type="ARBA" id="ARBA00022862"/>
    </source>
</evidence>
<evidence type="ECO:0000313" key="14">
    <source>
        <dbReference type="Proteomes" id="UP001154265"/>
    </source>
</evidence>
<keyword evidence="7" id="KW-0676">Redox-active center</keyword>
<name>A0ABT6EVJ8_9SYNE</name>
<dbReference type="InterPro" id="IPR036249">
    <property type="entry name" value="Thioredoxin-like_sf"/>
</dbReference>
<dbReference type="CDD" id="cd02970">
    <property type="entry name" value="PRX_like2"/>
    <property type="match status" value="1"/>
</dbReference>
<dbReference type="RefSeq" id="WP_277865702.1">
    <property type="nucleotide sequence ID" value="NZ_JAKKUT010000001.1"/>
</dbReference>
<dbReference type="PANTHER" id="PTHR42801">
    <property type="entry name" value="THIOREDOXIN-DEPENDENT PEROXIDE REDUCTASE"/>
    <property type="match status" value="1"/>
</dbReference>
<evidence type="ECO:0000256" key="1">
    <source>
        <dbReference type="ARBA" id="ARBA00003330"/>
    </source>
</evidence>
<dbReference type="Pfam" id="PF00578">
    <property type="entry name" value="AhpC-TSA"/>
    <property type="match status" value="1"/>
</dbReference>
<keyword evidence="4" id="KW-0049">Antioxidant</keyword>
<keyword evidence="14" id="KW-1185">Reference proteome</keyword>
<dbReference type="InterPro" id="IPR013766">
    <property type="entry name" value="Thioredoxin_domain"/>
</dbReference>
<protein>
    <recommendedName>
        <fullName evidence="2">thioredoxin-dependent peroxiredoxin</fullName>
        <ecNumber evidence="2">1.11.1.24</ecNumber>
    </recommendedName>
    <alternativeName>
        <fullName evidence="10">Bacterioferritin comigratory protein</fullName>
    </alternativeName>
    <alternativeName>
        <fullName evidence="8">Thioredoxin peroxidase</fullName>
    </alternativeName>
</protein>
<evidence type="ECO:0000256" key="8">
    <source>
        <dbReference type="ARBA" id="ARBA00032824"/>
    </source>
</evidence>
<evidence type="ECO:0000259" key="12">
    <source>
        <dbReference type="PROSITE" id="PS51352"/>
    </source>
</evidence>
<proteinExistence type="inferred from homology"/>
<dbReference type="InterPro" id="IPR000866">
    <property type="entry name" value="AhpC/TSA"/>
</dbReference>
<keyword evidence="3" id="KW-0575">Peroxidase</keyword>